<evidence type="ECO:0000313" key="7">
    <source>
        <dbReference type="EMBL" id="ANI13238.1"/>
    </source>
</evidence>
<organism evidence="7 8">
    <name type="scientific">Pseudomonas citronellolis</name>
    <dbReference type="NCBI Taxonomy" id="53408"/>
    <lineage>
        <taxon>Bacteria</taxon>
        <taxon>Pseudomonadati</taxon>
        <taxon>Pseudomonadota</taxon>
        <taxon>Gammaproteobacteria</taxon>
        <taxon>Pseudomonadales</taxon>
        <taxon>Pseudomonadaceae</taxon>
        <taxon>Pseudomonas</taxon>
    </lineage>
</organism>
<feature type="domain" description="HTH araC/xylS-type" evidence="6">
    <location>
        <begin position="214"/>
        <end position="314"/>
    </location>
</feature>
<dbReference type="GO" id="GO:0043565">
    <property type="term" value="F:sequence-specific DNA binding"/>
    <property type="evidence" value="ECO:0007669"/>
    <property type="project" value="InterPro"/>
</dbReference>
<keyword evidence="3" id="KW-0010">Activator</keyword>
<sequence>MTAIARFDTASQPEQQRQAYWNQCVSGAYFPLELDYTGPQPLCASLELFDLGELSLSQLRSTPLCYRRQTRHLSACDEASFLLTLPLHSCFEFTQRGRSIRCAPGSFVLERSAEPYEFHYAQDNLLRVLKLPETTLRRHVAAPDRLCALAFDASQGAGALFVDYLELCVRRLSELHPGDEAHLGRQLMELLGLALERQAPGESGESAVSAAHLLRIERHIHRHLGDNDLSPASIAAACGISVRYLHRLFQGSGRSVQEWIRALRLQACHEALSSGPPNLPLGELAYRWGFADQAHFSRLFKQRFGVTPGEVRRNRPKA</sequence>
<dbReference type="InterPro" id="IPR009057">
    <property type="entry name" value="Homeodomain-like_sf"/>
</dbReference>
<dbReference type="SUPFAM" id="SSF46689">
    <property type="entry name" value="Homeodomain-like"/>
    <property type="match status" value="1"/>
</dbReference>
<keyword evidence="1" id="KW-0805">Transcription regulation</keyword>
<dbReference type="PANTHER" id="PTHR46796">
    <property type="entry name" value="HTH-TYPE TRANSCRIPTIONAL ACTIVATOR RHAS-RELATED"/>
    <property type="match status" value="1"/>
</dbReference>
<dbReference type="GO" id="GO:0003700">
    <property type="term" value="F:DNA-binding transcription factor activity"/>
    <property type="evidence" value="ECO:0007669"/>
    <property type="project" value="InterPro"/>
</dbReference>
<dbReference type="PROSITE" id="PS01124">
    <property type="entry name" value="HTH_ARAC_FAMILY_2"/>
    <property type="match status" value="1"/>
</dbReference>
<dbReference type="InterPro" id="IPR035418">
    <property type="entry name" value="AraC-bd_2"/>
</dbReference>
<dbReference type="Pfam" id="PF14525">
    <property type="entry name" value="AraC_binding_2"/>
    <property type="match status" value="1"/>
</dbReference>
<dbReference type="AlphaFoldDB" id="A0A1A9K6Y4"/>
<dbReference type="Gene3D" id="1.10.10.60">
    <property type="entry name" value="Homeodomain-like"/>
    <property type="match status" value="1"/>
</dbReference>
<dbReference type="PRINTS" id="PR00032">
    <property type="entry name" value="HTHARAC"/>
</dbReference>
<protein>
    <recommendedName>
        <fullName evidence="6">HTH araC/xylS-type domain-containing protein</fullName>
    </recommendedName>
</protein>
<reference evidence="7 8" key="1">
    <citation type="submission" date="2016-05" db="EMBL/GenBank/DDBJ databases">
        <title>Genome Sequence of Pseudomonas citronellolis Strain SJTE-3, an Estrogens and Persistent Organic Pollutants degradation strain.</title>
        <authorList>
            <person name="Liang R."/>
        </authorList>
    </citation>
    <scope>NUCLEOTIDE SEQUENCE [LARGE SCALE GENOMIC DNA]</scope>
    <source>
        <strain evidence="7 8">SJTE-3</strain>
    </source>
</reference>
<evidence type="ECO:0000256" key="3">
    <source>
        <dbReference type="ARBA" id="ARBA00023159"/>
    </source>
</evidence>
<dbReference type="InterPro" id="IPR020449">
    <property type="entry name" value="Tscrpt_reg_AraC-type_HTH"/>
</dbReference>
<dbReference type="InterPro" id="IPR018060">
    <property type="entry name" value="HTH_AraC"/>
</dbReference>
<accession>A0A1A9K6Y4</accession>
<evidence type="ECO:0000259" key="6">
    <source>
        <dbReference type="PROSITE" id="PS01124"/>
    </source>
</evidence>
<keyword evidence="4" id="KW-0804">Transcription</keyword>
<dbReference type="SMART" id="SM00342">
    <property type="entry name" value="HTH_ARAC"/>
    <property type="match status" value="1"/>
</dbReference>
<evidence type="ECO:0000256" key="4">
    <source>
        <dbReference type="ARBA" id="ARBA00023163"/>
    </source>
</evidence>
<dbReference type="RefSeq" id="WP_064581881.1">
    <property type="nucleotide sequence ID" value="NZ_CP015878.1"/>
</dbReference>
<dbReference type="Pfam" id="PF12833">
    <property type="entry name" value="HTH_18"/>
    <property type="match status" value="1"/>
</dbReference>
<name>A0A1A9K6Y4_9PSED</name>
<comment type="function">
    <text evidence="5">Regulatory protein of the TOL plasmid xyl operons. XylS activates the xylXYZLTEGFJQKIH operon required for the degradation of toluene, m-xylene and p-xylene.</text>
</comment>
<evidence type="ECO:0000256" key="1">
    <source>
        <dbReference type="ARBA" id="ARBA00023015"/>
    </source>
</evidence>
<evidence type="ECO:0000256" key="2">
    <source>
        <dbReference type="ARBA" id="ARBA00023125"/>
    </source>
</evidence>
<dbReference type="Proteomes" id="UP000077748">
    <property type="component" value="Chromosome"/>
</dbReference>
<dbReference type="PANTHER" id="PTHR46796:SF6">
    <property type="entry name" value="ARAC SUBFAMILY"/>
    <property type="match status" value="1"/>
</dbReference>
<keyword evidence="2" id="KW-0238">DNA-binding</keyword>
<proteinExistence type="predicted"/>
<dbReference type="EMBL" id="CP015878">
    <property type="protein sequence ID" value="ANI13238.1"/>
    <property type="molecule type" value="Genomic_DNA"/>
</dbReference>
<gene>
    <name evidence="7" type="ORF">A9C11_04250</name>
</gene>
<evidence type="ECO:0000313" key="8">
    <source>
        <dbReference type="Proteomes" id="UP000077748"/>
    </source>
</evidence>
<evidence type="ECO:0000256" key="5">
    <source>
        <dbReference type="ARBA" id="ARBA00037345"/>
    </source>
</evidence>
<dbReference type="InterPro" id="IPR050204">
    <property type="entry name" value="AraC_XylS_family_regulators"/>
</dbReference>